<comment type="similarity">
    <text evidence="7">Belongs to the PAL/histidase family.</text>
</comment>
<keyword evidence="11" id="KW-1185">Reference proteome</keyword>
<dbReference type="GO" id="GO:0005737">
    <property type="term" value="C:cytoplasm"/>
    <property type="evidence" value="ECO:0007669"/>
    <property type="project" value="UniProtKB-SubCell"/>
</dbReference>
<dbReference type="InterPro" id="IPR008948">
    <property type="entry name" value="L-Aspartase-like"/>
</dbReference>
<evidence type="ECO:0000256" key="6">
    <source>
        <dbReference type="NCBIfam" id="TIGR01225"/>
    </source>
</evidence>
<comment type="subcellular location">
    <subcellularLocation>
        <location evidence="9">Cytoplasm</location>
    </subcellularLocation>
</comment>
<comment type="catalytic activity">
    <reaction evidence="5 8">
        <text>L-histidine = trans-urocanate + NH4(+)</text>
        <dbReference type="Rhea" id="RHEA:21232"/>
        <dbReference type="ChEBI" id="CHEBI:17771"/>
        <dbReference type="ChEBI" id="CHEBI:28938"/>
        <dbReference type="ChEBI" id="CHEBI:57595"/>
        <dbReference type="EC" id="4.3.1.3"/>
    </reaction>
</comment>
<evidence type="ECO:0000313" key="10">
    <source>
        <dbReference type="EMBL" id="AWA30180.1"/>
    </source>
</evidence>
<evidence type="ECO:0000256" key="7">
    <source>
        <dbReference type="RuleBase" id="RU003954"/>
    </source>
</evidence>
<dbReference type="FunFam" id="1.10.275.10:FF:000005">
    <property type="entry name" value="Histidine ammonia-lyase"/>
    <property type="match status" value="1"/>
</dbReference>
<dbReference type="Gene3D" id="1.20.200.10">
    <property type="entry name" value="Fumarase/aspartase (Central domain)"/>
    <property type="match status" value="1"/>
</dbReference>
<keyword evidence="3 8" id="KW-0369">Histidine metabolism</keyword>
<evidence type="ECO:0000256" key="4">
    <source>
        <dbReference type="ARBA" id="ARBA00023239"/>
    </source>
</evidence>
<dbReference type="RefSeq" id="WP_108370777.1">
    <property type="nucleotide sequence ID" value="NZ_CP028811.1"/>
</dbReference>
<evidence type="ECO:0000313" key="11">
    <source>
        <dbReference type="Proteomes" id="UP000244193"/>
    </source>
</evidence>
<dbReference type="EMBL" id="CP028811">
    <property type="protein sequence ID" value="AWA30180.1"/>
    <property type="molecule type" value="Genomic_DNA"/>
</dbReference>
<dbReference type="Proteomes" id="UP000244193">
    <property type="component" value="Chromosome"/>
</dbReference>
<dbReference type="InterPro" id="IPR024083">
    <property type="entry name" value="Fumarase/histidase_N"/>
</dbReference>
<dbReference type="UniPathway" id="UPA00379">
    <property type="reaction ID" value="UER00549"/>
</dbReference>
<dbReference type="EC" id="4.3.1.3" evidence="2 6"/>
<dbReference type="Gene3D" id="1.10.275.10">
    <property type="entry name" value="Fumarase/aspartase (N-terminal domain)"/>
    <property type="match status" value="1"/>
</dbReference>
<evidence type="ECO:0000256" key="1">
    <source>
        <dbReference type="ARBA" id="ARBA00005113"/>
    </source>
</evidence>
<dbReference type="PANTHER" id="PTHR10362">
    <property type="entry name" value="HISTIDINE AMMONIA-LYASE"/>
    <property type="match status" value="1"/>
</dbReference>
<dbReference type="KEGG" id="fmg:HYN48_08835"/>
<evidence type="ECO:0000256" key="2">
    <source>
        <dbReference type="ARBA" id="ARBA00012994"/>
    </source>
</evidence>
<dbReference type="InterPro" id="IPR001106">
    <property type="entry name" value="Aromatic_Lyase"/>
</dbReference>
<gene>
    <name evidence="10" type="primary">hutH</name>
    <name evidence="10" type="ORF">HYN48_08835</name>
</gene>
<evidence type="ECO:0000256" key="3">
    <source>
        <dbReference type="ARBA" id="ARBA00022808"/>
    </source>
</evidence>
<dbReference type="CDD" id="cd00332">
    <property type="entry name" value="PAL-HAL"/>
    <property type="match status" value="1"/>
</dbReference>
<dbReference type="NCBIfam" id="NF006871">
    <property type="entry name" value="PRK09367.1"/>
    <property type="match status" value="1"/>
</dbReference>
<sequence length="502" mass="55852">MDNTHYISSDILTFEQINDIVVQHKTLALSEEAKVNIQKCRDYLDNKMQSHDEPIYGINTGFGSLYNIKISKENLSKLQENLVKSHACGIGDEVPQPIVKLMLLLKIQSLSYGNSGVQLLTVERLVDFYNNDILPVIYTQGSLGASGDLAPLAHLSLPLLGLGEVFFGHKRLPSMDVLTHFGWKPIELQSKEGLALLNGTQFMSAYGVYVLLKACKYSYLADLIGSVSLEGFDGRIEPFNELIHYIRPHKGQVVTARRVAEFLEGSQIISQYKQHVQDPYSFRCIPQVHGASKDAIDYVKKVFKTEVNSVTDNPNIFWESDKIISGGNFHGQPLALALDFMAIALSELGSISERRTYQLISGLRGLPAFLVENPGLNSGFMIPQYTAASIASQNKQLSTPASVDSIVSSNGQEDHVSMGANAAVKALKVMENLERILAIELMNASQAIHFREPLKSSAFIESFLKSYREEVPLVGEDRILHYDIQKTVEFLSSFQIEEDLFN</sequence>
<reference evidence="10 11" key="1">
    <citation type="submission" date="2018-04" db="EMBL/GenBank/DDBJ databases">
        <title>Genome sequencing of Flavobacterium sp. HYN0048.</title>
        <authorList>
            <person name="Yi H."/>
            <person name="Baek C."/>
        </authorList>
    </citation>
    <scope>NUCLEOTIDE SEQUENCE [LARGE SCALE GENOMIC DNA]</scope>
    <source>
        <strain evidence="10 11">HYN0048</strain>
    </source>
</reference>
<accession>A0A2S0RFV5</accession>
<dbReference type="Pfam" id="PF00221">
    <property type="entry name" value="Lyase_aromatic"/>
    <property type="match status" value="1"/>
</dbReference>
<dbReference type="PROSITE" id="PS00488">
    <property type="entry name" value="PAL_HISTIDASE"/>
    <property type="match status" value="1"/>
</dbReference>
<dbReference type="GO" id="GO:0019556">
    <property type="term" value="P:L-histidine catabolic process to glutamate and formamide"/>
    <property type="evidence" value="ECO:0007669"/>
    <property type="project" value="UniProtKB-UniPathway"/>
</dbReference>
<name>A0A2S0RFV5_9FLAO</name>
<dbReference type="GO" id="GO:0004397">
    <property type="term" value="F:histidine ammonia-lyase activity"/>
    <property type="evidence" value="ECO:0007669"/>
    <property type="project" value="UniProtKB-UniRule"/>
</dbReference>
<dbReference type="NCBIfam" id="TIGR01225">
    <property type="entry name" value="hutH"/>
    <property type="match status" value="1"/>
</dbReference>
<evidence type="ECO:0000256" key="9">
    <source>
        <dbReference type="RuleBase" id="RU004480"/>
    </source>
</evidence>
<protein>
    <recommendedName>
        <fullName evidence="2 6">Histidine ammonia-lyase</fullName>
        <ecNumber evidence="2 6">4.3.1.3</ecNumber>
    </recommendedName>
</protein>
<organism evidence="10 11">
    <name type="scientific">Flavobacterium magnum</name>
    <dbReference type="NCBI Taxonomy" id="2162713"/>
    <lineage>
        <taxon>Bacteria</taxon>
        <taxon>Pseudomonadati</taxon>
        <taxon>Bacteroidota</taxon>
        <taxon>Flavobacteriia</taxon>
        <taxon>Flavobacteriales</taxon>
        <taxon>Flavobacteriaceae</taxon>
        <taxon>Flavobacterium</taxon>
    </lineage>
</organism>
<keyword evidence="4 7" id="KW-0456">Lyase</keyword>
<dbReference type="OrthoDB" id="9806955at2"/>
<dbReference type="SUPFAM" id="SSF48557">
    <property type="entry name" value="L-aspartase-like"/>
    <property type="match status" value="1"/>
</dbReference>
<proteinExistence type="inferred from homology"/>
<evidence type="ECO:0000256" key="5">
    <source>
        <dbReference type="ARBA" id="ARBA00049269"/>
    </source>
</evidence>
<dbReference type="InterPro" id="IPR022313">
    <property type="entry name" value="Phe/His_NH3-lyase_AS"/>
</dbReference>
<dbReference type="GO" id="GO:0019557">
    <property type="term" value="P:L-histidine catabolic process to glutamate and formate"/>
    <property type="evidence" value="ECO:0007669"/>
    <property type="project" value="UniProtKB-UniPathway"/>
</dbReference>
<dbReference type="InterPro" id="IPR005921">
    <property type="entry name" value="HutH"/>
</dbReference>
<dbReference type="FunFam" id="1.20.200.10:FF:000003">
    <property type="entry name" value="Histidine ammonia-lyase"/>
    <property type="match status" value="1"/>
</dbReference>
<comment type="pathway">
    <text evidence="1 8">Amino-acid degradation; L-histidine degradation into L-glutamate; N-formimidoyl-L-glutamate from L-histidine: step 1/3.</text>
</comment>
<dbReference type="AlphaFoldDB" id="A0A2S0RFV5"/>
<evidence type="ECO:0000256" key="8">
    <source>
        <dbReference type="RuleBase" id="RU004479"/>
    </source>
</evidence>